<comment type="caution">
    <text evidence="7">Lacks conserved residue(s) required for the propagation of feature annotation.</text>
</comment>
<evidence type="ECO:0000256" key="4">
    <source>
        <dbReference type="ARBA" id="ARBA00022801"/>
    </source>
</evidence>
<dbReference type="Pfam" id="PF00246">
    <property type="entry name" value="Peptidase_M14"/>
    <property type="match status" value="1"/>
</dbReference>
<dbReference type="Proteomes" id="UP001652626">
    <property type="component" value="Chromosome 18"/>
</dbReference>
<organism evidence="9 10">
    <name type="scientific">Vanessa tameamea</name>
    <name type="common">Kamehameha butterfly</name>
    <dbReference type="NCBI Taxonomy" id="334116"/>
    <lineage>
        <taxon>Eukaryota</taxon>
        <taxon>Metazoa</taxon>
        <taxon>Ecdysozoa</taxon>
        <taxon>Arthropoda</taxon>
        <taxon>Hexapoda</taxon>
        <taxon>Insecta</taxon>
        <taxon>Pterygota</taxon>
        <taxon>Neoptera</taxon>
        <taxon>Endopterygota</taxon>
        <taxon>Lepidoptera</taxon>
        <taxon>Glossata</taxon>
        <taxon>Ditrysia</taxon>
        <taxon>Papilionoidea</taxon>
        <taxon>Nymphalidae</taxon>
        <taxon>Nymphalinae</taxon>
        <taxon>Vanessa</taxon>
    </lineage>
</organism>
<comment type="cofactor">
    <cofactor evidence="1">
        <name>Zn(2+)</name>
        <dbReference type="ChEBI" id="CHEBI:29105"/>
    </cofactor>
</comment>
<dbReference type="GeneID" id="113398790"/>
<dbReference type="Gene3D" id="3.40.630.10">
    <property type="entry name" value="Zn peptidases"/>
    <property type="match status" value="1"/>
</dbReference>
<evidence type="ECO:0000256" key="2">
    <source>
        <dbReference type="ARBA" id="ARBA00005988"/>
    </source>
</evidence>
<keyword evidence="6" id="KW-0482">Metalloprotease</keyword>
<dbReference type="PANTHER" id="PTHR11705">
    <property type="entry name" value="PROTEASE FAMILY M14 CARBOXYPEPTIDASE A,B"/>
    <property type="match status" value="1"/>
</dbReference>
<sequence>MQMVQQGDTTKSPHLPSSEEVESVLSPYSIKHQLLHFTNNFSNANVTLDVIGRTVEYNDIVLLKMTEKKGDPTKRYLRTNEGKYADDSQEKKIILIVHGLSVMGATNLECLSHENAFLKLLSYYTDYLDEFDIFLIPMANPDGIAALRTSNPIWNKNASPQNDCPGVALDRNFDIAWNNNVSINSCHQDYPGSAPFSEAETRAIRDIFHKYSHKIIAYLNVHAGTYDSTTFKGDAVLYPKGYTESSDDDKYIDLKGEIDEAMRNASFQVISVTVDTLYSWYGKVTGSSVDYAFEVYGIPFALELAMQIYQNPIDYGDHPDYHDNALVEVWGRVIDVILSFIWKSHNGNEIQ</sequence>
<evidence type="ECO:0000256" key="7">
    <source>
        <dbReference type="PROSITE-ProRule" id="PRU01379"/>
    </source>
</evidence>
<keyword evidence="9" id="KW-1185">Reference proteome</keyword>
<evidence type="ECO:0000256" key="6">
    <source>
        <dbReference type="ARBA" id="ARBA00023049"/>
    </source>
</evidence>
<comment type="similarity">
    <text evidence="2 7">Belongs to the peptidase M14 family.</text>
</comment>
<dbReference type="SUPFAM" id="SSF53187">
    <property type="entry name" value="Zn-dependent exopeptidases"/>
    <property type="match status" value="1"/>
</dbReference>
<dbReference type="InterPro" id="IPR000834">
    <property type="entry name" value="Peptidase_M14"/>
</dbReference>
<dbReference type="RefSeq" id="XP_064073802.1">
    <property type="nucleotide sequence ID" value="XM_064217732.1"/>
</dbReference>
<feature type="domain" description="Peptidase M14" evidence="8">
    <location>
        <begin position="23"/>
        <end position="344"/>
    </location>
</feature>
<accession>A0ABM4AR78</accession>
<proteinExistence type="inferred from homology"/>
<evidence type="ECO:0000256" key="5">
    <source>
        <dbReference type="ARBA" id="ARBA00022833"/>
    </source>
</evidence>
<reference evidence="10" key="1">
    <citation type="submission" date="2025-08" db="UniProtKB">
        <authorList>
            <consortium name="RefSeq"/>
        </authorList>
    </citation>
    <scope>IDENTIFICATION</scope>
    <source>
        <tissue evidence="10">Whole body</tissue>
    </source>
</reference>
<evidence type="ECO:0000313" key="9">
    <source>
        <dbReference type="Proteomes" id="UP001652626"/>
    </source>
</evidence>
<keyword evidence="4" id="KW-0378">Hydrolase</keyword>
<evidence type="ECO:0000256" key="3">
    <source>
        <dbReference type="ARBA" id="ARBA00022670"/>
    </source>
</evidence>
<dbReference type="PROSITE" id="PS52035">
    <property type="entry name" value="PEPTIDASE_M14"/>
    <property type="match status" value="1"/>
</dbReference>
<dbReference type="PANTHER" id="PTHR11705:SF143">
    <property type="entry name" value="SLL0236 PROTEIN"/>
    <property type="match status" value="1"/>
</dbReference>
<name>A0ABM4AR78_VANTA</name>
<protein>
    <submittedName>
        <fullName evidence="10">Carboxypeptidase B-like</fullName>
    </submittedName>
</protein>
<dbReference type="SMART" id="SM00631">
    <property type="entry name" value="Zn_pept"/>
    <property type="match status" value="1"/>
</dbReference>
<evidence type="ECO:0000256" key="1">
    <source>
        <dbReference type="ARBA" id="ARBA00001947"/>
    </source>
</evidence>
<evidence type="ECO:0000313" key="10">
    <source>
        <dbReference type="RefSeq" id="XP_064073802.1"/>
    </source>
</evidence>
<keyword evidence="3" id="KW-0645">Protease</keyword>
<evidence type="ECO:0000259" key="8">
    <source>
        <dbReference type="PROSITE" id="PS52035"/>
    </source>
</evidence>
<keyword evidence="5" id="KW-0862">Zinc</keyword>
<gene>
    <name evidence="10" type="primary">LOC113398790</name>
</gene>